<keyword evidence="3" id="KW-1185">Reference proteome</keyword>
<name>A0A8X6Y6Y3_9ARAC</name>
<evidence type="ECO:0000313" key="3">
    <source>
        <dbReference type="Proteomes" id="UP000886998"/>
    </source>
</evidence>
<dbReference type="AlphaFoldDB" id="A0A8X6Y6Y3"/>
<gene>
    <name evidence="2" type="ORF">TNIN_245671</name>
</gene>
<evidence type="ECO:0000313" key="2">
    <source>
        <dbReference type="EMBL" id="GFY65746.1"/>
    </source>
</evidence>
<protein>
    <submittedName>
        <fullName evidence="2">Uncharacterized protein</fullName>
    </submittedName>
</protein>
<dbReference type="Proteomes" id="UP000886998">
    <property type="component" value="Unassembled WGS sequence"/>
</dbReference>
<evidence type="ECO:0000256" key="1">
    <source>
        <dbReference type="SAM" id="MobiDB-lite"/>
    </source>
</evidence>
<feature type="region of interest" description="Disordered" evidence="1">
    <location>
        <begin position="1"/>
        <end position="23"/>
    </location>
</feature>
<feature type="region of interest" description="Disordered" evidence="1">
    <location>
        <begin position="73"/>
        <end position="99"/>
    </location>
</feature>
<comment type="caution">
    <text evidence="2">The sequence shown here is derived from an EMBL/GenBank/DDBJ whole genome shotgun (WGS) entry which is preliminary data.</text>
</comment>
<organism evidence="2 3">
    <name type="scientific">Trichonephila inaurata madagascariensis</name>
    <dbReference type="NCBI Taxonomy" id="2747483"/>
    <lineage>
        <taxon>Eukaryota</taxon>
        <taxon>Metazoa</taxon>
        <taxon>Ecdysozoa</taxon>
        <taxon>Arthropoda</taxon>
        <taxon>Chelicerata</taxon>
        <taxon>Arachnida</taxon>
        <taxon>Araneae</taxon>
        <taxon>Araneomorphae</taxon>
        <taxon>Entelegynae</taxon>
        <taxon>Araneoidea</taxon>
        <taxon>Nephilidae</taxon>
        <taxon>Trichonephila</taxon>
        <taxon>Trichonephila inaurata</taxon>
    </lineage>
</organism>
<reference evidence="2" key="1">
    <citation type="submission" date="2020-08" db="EMBL/GenBank/DDBJ databases">
        <title>Multicomponent nature underlies the extraordinary mechanical properties of spider dragline silk.</title>
        <authorList>
            <person name="Kono N."/>
            <person name="Nakamura H."/>
            <person name="Mori M."/>
            <person name="Yoshida Y."/>
            <person name="Ohtoshi R."/>
            <person name="Malay A.D."/>
            <person name="Moran D.A.P."/>
            <person name="Tomita M."/>
            <person name="Numata K."/>
            <person name="Arakawa K."/>
        </authorList>
    </citation>
    <scope>NUCLEOTIDE SEQUENCE</scope>
</reference>
<sequence length="99" mass="11419">MTLGRRGKRWRHQISKSSAVRRKHRSLNEYKIETAAARDIKGRDRKYAASRVESGTAFHILLLRRKDSRDEGTTLAGTIHRRPREESGSWAVSCKNSKE</sequence>
<proteinExistence type="predicted"/>
<accession>A0A8X6Y6Y3</accession>
<dbReference type="EMBL" id="BMAV01015672">
    <property type="protein sequence ID" value="GFY65746.1"/>
    <property type="molecule type" value="Genomic_DNA"/>
</dbReference>